<feature type="coiled-coil region" evidence="1">
    <location>
        <begin position="25"/>
        <end position="55"/>
    </location>
</feature>
<reference evidence="4" key="1">
    <citation type="submission" date="2016-10" db="EMBL/GenBank/DDBJ databases">
        <authorList>
            <person name="Varghese N."/>
            <person name="Submissions S."/>
        </authorList>
    </citation>
    <scope>NUCLEOTIDE SEQUENCE [LARGE SCALE GENOMIC DNA]</scope>
    <source>
        <strain evidence="4">DSM 24740</strain>
    </source>
</reference>
<dbReference type="OrthoDB" id="978644at2"/>
<dbReference type="STRING" id="478744.SAMN05444359_10672"/>
<protein>
    <submittedName>
        <fullName evidence="3">HEAT repeat-containing protein</fullName>
    </submittedName>
</protein>
<dbReference type="Gene3D" id="1.10.10.1320">
    <property type="entry name" value="Anti-sigma factor, zinc-finger domain"/>
    <property type="match status" value="1"/>
</dbReference>
<gene>
    <name evidence="3" type="ORF">SAMN05444359_10672</name>
</gene>
<dbReference type="InterPro" id="IPR011989">
    <property type="entry name" value="ARM-like"/>
</dbReference>
<evidence type="ECO:0000256" key="2">
    <source>
        <dbReference type="SAM" id="Phobius"/>
    </source>
</evidence>
<feature type="transmembrane region" description="Helical" evidence="2">
    <location>
        <begin position="94"/>
        <end position="115"/>
    </location>
</feature>
<organism evidence="3 4">
    <name type="scientific">Neolewinella agarilytica</name>
    <dbReference type="NCBI Taxonomy" id="478744"/>
    <lineage>
        <taxon>Bacteria</taxon>
        <taxon>Pseudomonadati</taxon>
        <taxon>Bacteroidota</taxon>
        <taxon>Saprospiria</taxon>
        <taxon>Saprospirales</taxon>
        <taxon>Lewinellaceae</taxon>
        <taxon>Neolewinella</taxon>
    </lineage>
</organism>
<keyword evidence="4" id="KW-1185">Reference proteome</keyword>
<evidence type="ECO:0000313" key="4">
    <source>
        <dbReference type="Proteomes" id="UP000199021"/>
    </source>
</evidence>
<accession>A0A1H9DNC8</accession>
<evidence type="ECO:0000256" key="1">
    <source>
        <dbReference type="SAM" id="Coils"/>
    </source>
</evidence>
<dbReference type="RefSeq" id="WP_090166688.1">
    <property type="nucleotide sequence ID" value="NZ_FOFB01000006.1"/>
</dbReference>
<dbReference type="EMBL" id="FOFB01000006">
    <property type="protein sequence ID" value="SEQ15012.1"/>
    <property type="molecule type" value="Genomic_DNA"/>
</dbReference>
<dbReference type="InterPro" id="IPR016024">
    <property type="entry name" value="ARM-type_fold"/>
</dbReference>
<keyword evidence="1" id="KW-0175">Coiled coil</keyword>
<evidence type="ECO:0000313" key="3">
    <source>
        <dbReference type="EMBL" id="SEQ15012.1"/>
    </source>
</evidence>
<keyword evidence="2" id="KW-0812">Transmembrane</keyword>
<keyword evidence="2" id="KW-0472">Membrane</keyword>
<dbReference type="SUPFAM" id="SSF48371">
    <property type="entry name" value="ARM repeat"/>
    <property type="match status" value="1"/>
</dbReference>
<dbReference type="Gene3D" id="1.25.10.10">
    <property type="entry name" value="Leucine-rich Repeat Variant"/>
    <property type="match status" value="1"/>
</dbReference>
<keyword evidence="2" id="KW-1133">Transmembrane helix</keyword>
<dbReference type="InterPro" id="IPR041916">
    <property type="entry name" value="Anti_sigma_zinc_sf"/>
</dbReference>
<dbReference type="AlphaFoldDB" id="A0A1H9DNC8"/>
<dbReference type="Proteomes" id="UP000199021">
    <property type="component" value="Unassembled WGS sequence"/>
</dbReference>
<dbReference type="InParanoid" id="A0A1H9DNC8"/>
<name>A0A1H9DNC8_9BACT</name>
<proteinExistence type="predicted"/>
<dbReference type="Pfam" id="PF13646">
    <property type="entry name" value="HEAT_2"/>
    <property type="match status" value="1"/>
</dbReference>
<sequence length="256" mass="28212">MKPITETDLVDYLGGELSAEEAHRVEAAVADDSALRAELEELRELMAEIKSAEEPTLSAAADARFETMLAAAMEQQGQATEMTTVRSLPPRKRYFRLLAAAAAILLIFAAGWYVGGAEDRATARQLAATRTLMLDLMKDSRPSARIQATTVSFDLPAADPQTIADLGHMLRTDESANVRLAALDALRRFPNEPAVREILLSAMNESPPDVVRFELIETLVRFNEKRVLPYLQDMIDADSLPRPVRDAAQMASFKLI</sequence>